<keyword evidence="5 6" id="KW-0472">Membrane</keyword>
<keyword evidence="4 6" id="KW-1133">Transmembrane helix</keyword>
<dbReference type="OrthoDB" id="3186511at2"/>
<keyword evidence="9" id="KW-1185">Reference proteome</keyword>
<dbReference type="GO" id="GO:0005886">
    <property type="term" value="C:plasma membrane"/>
    <property type="evidence" value="ECO:0007669"/>
    <property type="project" value="UniProtKB-SubCell"/>
</dbReference>
<dbReference type="AlphaFoldDB" id="A0A4S2F4F5"/>
<proteinExistence type="predicted"/>
<name>A0A4S2F4F5_9ACTN</name>
<dbReference type="PANTHER" id="PTHR35007:SF2">
    <property type="entry name" value="PILUS ASSEMBLE PROTEIN"/>
    <property type="match status" value="1"/>
</dbReference>
<evidence type="ECO:0000313" key="8">
    <source>
        <dbReference type="EMBL" id="TGY63362.1"/>
    </source>
</evidence>
<accession>A0A4S2F4F5</accession>
<sequence length="211" mass="22979">MSGWLFLAAVAAAMAGWAVSRRPAGTILAEKNRLPGTELVEKLKRWGPLAAWEAERARRQDAQICLEAMPEFLDIVSLGLWAGLPFDASLDLYVSRSHTLLAKRLDQARLAWSLGICSRAEALEALAENLDLAALRRFADAVSESLEFGVPLAATLERQSAAMRRDQRLQVEEEIERVPVKLLLPMGALVVPALLLAILGPLLAAAFLTMG</sequence>
<reference evidence="8 9" key="1">
    <citation type="submission" date="2019-04" db="EMBL/GenBank/DDBJ databases">
        <title>Microbes associate with the intestines of laboratory mice.</title>
        <authorList>
            <person name="Navarre W."/>
            <person name="Wong E."/>
            <person name="Huang K."/>
            <person name="Tropini C."/>
            <person name="Ng K."/>
            <person name="Yu B."/>
        </authorList>
    </citation>
    <scope>NUCLEOTIDE SEQUENCE [LARGE SCALE GENOMIC DNA]</scope>
    <source>
        <strain evidence="8 9">NM07_P-09</strain>
    </source>
</reference>
<organism evidence="8 9">
    <name type="scientific">Muricaecibacterium torontonense</name>
    <dbReference type="NCBI Taxonomy" id="3032871"/>
    <lineage>
        <taxon>Bacteria</taxon>
        <taxon>Bacillati</taxon>
        <taxon>Actinomycetota</taxon>
        <taxon>Coriobacteriia</taxon>
        <taxon>Coriobacteriales</taxon>
        <taxon>Atopobiaceae</taxon>
        <taxon>Muricaecibacterium</taxon>
    </lineage>
</organism>
<dbReference type="InterPro" id="IPR018076">
    <property type="entry name" value="T2SS_GspF_dom"/>
</dbReference>
<keyword evidence="2" id="KW-1003">Cell membrane</keyword>
<comment type="caution">
    <text evidence="8">The sequence shown here is derived from an EMBL/GenBank/DDBJ whole genome shotgun (WGS) entry which is preliminary data.</text>
</comment>
<evidence type="ECO:0000256" key="4">
    <source>
        <dbReference type="ARBA" id="ARBA00022989"/>
    </source>
</evidence>
<dbReference type="Pfam" id="PF00482">
    <property type="entry name" value="T2SSF"/>
    <property type="match status" value="1"/>
</dbReference>
<evidence type="ECO:0000313" key="9">
    <source>
        <dbReference type="Proteomes" id="UP000310263"/>
    </source>
</evidence>
<feature type="domain" description="Type II secretion system protein GspF" evidence="7">
    <location>
        <begin position="72"/>
        <end position="199"/>
    </location>
</feature>
<dbReference type="EMBL" id="SRYE01000001">
    <property type="protein sequence ID" value="TGY63362.1"/>
    <property type="molecule type" value="Genomic_DNA"/>
</dbReference>
<evidence type="ECO:0000256" key="1">
    <source>
        <dbReference type="ARBA" id="ARBA00004651"/>
    </source>
</evidence>
<keyword evidence="3 6" id="KW-0812">Transmembrane</keyword>
<evidence type="ECO:0000259" key="7">
    <source>
        <dbReference type="Pfam" id="PF00482"/>
    </source>
</evidence>
<evidence type="ECO:0000256" key="6">
    <source>
        <dbReference type="SAM" id="Phobius"/>
    </source>
</evidence>
<dbReference type="Proteomes" id="UP000310263">
    <property type="component" value="Unassembled WGS sequence"/>
</dbReference>
<protein>
    <submittedName>
        <fullName evidence="8">Type II secretion protein F</fullName>
    </submittedName>
</protein>
<dbReference type="RefSeq" id="WP_136011989.1">
    <property type="nucleotide sequence ID" value="NZ_SRYE01000001.1"/>
</dbReference>
<comment type="subcellular location">
    <subcellularLocation>
        <location evidence="1">Cell membrane</location>
        <topology evidence="1">Multi-pass membrane protein</topology>
    </subcellularLocation>
</comment>
<evidence type="ECO:0000256" key="2">
    <source>
        <dbReference type="ARBA" id="ARBA00022475"/>
    </source>
</evidence>
<evidence type="ECO:0000256" key="5">
    <source>
        <dbReference type="ARBA" id="ARBA00023136"/>
    </source>
</evidence>
<dbReference type="PANTHER" id="PTHR35007">
    <property type="entry name" value="INTEGRAL MEMBRANE PROTEIN-RELATED"/>
    <property type="match status" value="1"/>
</dbReference>
<gene>
    <name evidence="8" type="ORF">E5334_02350</name>
</gene>
<evidence type="ECO:0000256" key="3">
    <source>
        <dbReference type="ARBA" id="ARBA00022692"/>
    </source>
</evidence>
<feature type="transmembrane region" description="Helical" evidence="6">
    <location>
        <begin position="182"/>
        <end position="208"/>
    </location>
</feature>